<dbReference type="OrthoDB" id="5415111at2"/>
<dbReference type="InterPro" id="IPR002539">
    <property type="entry name" value="MaoC-like_dom"/>
</dbReference>
<dbReference type="GO" id="GO:0044594">
    <property type="term" value="F:17-beta-hydroxysteroid dehydrogenase (NAD+) activity"/>
    <property type="evidence" value="ECO:0007669"/>
    <property type="project" value="TreeGrafter"/>
</dbReference>
<dbReference type="GO" id="GO:0006635">
    <property type="term" value="P:fatty acid beta-oxidation"/>
    <property type="evidence" value="ECO:0007669"/>
    <property type="project" value="TreeGrafter"/>
</dbReference>
<dbReference type="STRING" id="860235.AOZ06_08785"/>
<feature type="domain" description="MaoC-like" evidence="2">
    <location>
        <begin position="157"/>
        <end position="261"/>
    </location>
</feature>
<dbReference type="InterPro" id="IPR029069">
    <property type="entry name" value="HotDog_dom_sf"/>
</dbReference>
<dbReference type="AlphaFoldDB" id="A0A0N9HU58"/>
<dbReference type="CDD" id="cd03441">
    <property type="entry name" value="R_hydratase_like"/>
    <property type="match status" value="1"/>
</dbReference>
<sequence length="275" mass="29754">MSFHREVIGVWGEPVEFPVTRDHIIAYTRATNDPTGVHLAGDQAPPVYAVVPAFRTMADTTLSAAPDELMARILHGEHDFHFHRPIVPGDVLTCRAKVTGIHGKSSGVVVTTKLETRDAGDGLVNEQYFVGFFRGGQFGEALGEAAPGHLFDEGLRGRDPDRVTAQKYDDDQTFRYAEASGDPMPIHLDDDFARSVGLPGIIVHGLCTMAFVSHALPDPERLSRLAVRFSAPALPRNTITTSGWRTDGGYTFETVTDEGTTVIKDGLAHYAGAAA</sequence>
<dbReference type="GO" id="GO:0004300">
    <property type="term" value="F:enoyl-CoA hydratase activity"/>
    <property type="evidence" value="ECO:0007669"/>
    <property type="project" value="TreeGrafter"/>
</dbReference>
<dbReference type="RefSeq" id="WP_054288980.1">
    <property type="nucleotide sequence ID" value="NZ_CP012752.1"/>
</dbReference>
<feature type="domain" description="FAS1-like dehydratase" evidence="3">
    <location>
        <begin position="7"/>
        <end position="116"/>
    </location>
</feature>
<dbReference type="KEGG" id="kphy:AOZ06_08785"/>
<gene>
    <name evidence="4" type="ORF">AOZ06_08785</name>
</gene>
<protein>
    <submittedName>
        <fullName evidence="4">Dehydratase</fullName>
    </submittedName>
</protein>
<evidence type="ECO:0000259" key="3">
    <source>
        <dbReference type="Pfam" id="PF13452"/>
    </source>
</evidence>
<evidence type="ECO:0000259" key="2">
    <source>
        <dbReference type="Pfam" id="PF01575"/>
    </source>
</evidence>
<accession>A0A0N9HU58</accession>
<evidence type="ECO:0000313" key="5">
    <source>
        <dbReference type="Proteomes" id="UP000063699"/>
    </source>
</evidence>
<dbReference type="PANTHER" id="PTHR13078:SF56">
    <property type="entry name" value="PEROXISOMAL MULTIFUNCTIONAL ENZYME TYPE 2"/>
    <property type="match status" value="1"/>
</dbReference>
<evidence type="ECO:0000256" key="1">
    <source>
        <dbReference type="ARBA" id="ARBA00005254"/>
    </source>
</evidence>
<dbReference type="PANTHER" id="PTHR13078">
    <property type="entry name" value="PEROXISOMAL MULTIFUNCTIONAL ENZYME TYPE 2-RELATED"/>
    <property type="match status" value="1"/>
</dbReference>
<dbReference type="Pfam" id="PF01575">
    <property type="entry name" value="MaoC_dehydratas"/>
    <property type="match status" value="1"/>
</dbReference>
<dbReference type="SUPFAM" id="SSF54637">
    <property type="entry name" value="Thioesterase/thiol ester dehydrase-isomerase"/>
    <property type="match status" value="2"/>
</dbReference>
<keyword evidence="5" id="KW-1185">Reference proteome</keyword>
<name>A0A0N9HU58_9PSEU</name>
<dbReference type="Pfam" id="PF13452">
    <property type="entry name" value="FAS1_DH_region"/>
    <property type="match status" value="1"/>
</dbReference>
<dbReference type="EMBL" id="CP012752">
    <property type="protein sequence ID" value="ALG07009.1"/>
    <property type="molecule type" value="Genomic_DNA"/>
</dbReference>
<evidence type="ECO:0000313" key="4">
    <source>
        <dbReference type="EMBL" id="ALG07009.1"/>
    </source>
</evidence>
<proteinExistence type="inferred from homology"/>
<dbReference type="InterPro" id="IPR039569">
    <property type="entry name" value="FAS1-like_DH_region"/>
</dbReference>
<dbReference type="Proteomes" id="UP000063699">
    <property type="component" value="Chromosome"/>
</dbReference>
<organism evidence="4 5">
    <name type="scientific">Kibdelosporangium phytohabitans</name>
    <dbReference type="NCBI Taxonomy" id="860235"/>
    <lineage>
        <taxon>Bacteria</taxon>
        <taxon>Bacillati</taxon>
        <taxon>Actinomycetota</taxon>
        <taxon>Actinomycetes</taxon>
        <taxon>Pseudonocardiales</taxon>
        <taxon>Pseudonocardiaceae</taxon>
        <taxon>Kibdelosporangium</taxon>
    </lineage>
</organism>
<reference evidence="4 5" key="1">
    <citation type="submission" date="2015-07" db="EMBL/GenBank/DDBJ databases">
        <title>Genome sequencing of Kibdelosporangium phytohabitans.</title>
        <authorList>
            <person name="Qin S."/>
            <person name="Xing K."/>
        </authorList>
    </citation>
    <scope>NUCLEOTIDE SEQUENCE [LARGE SCALE GENOMIC DNA]</scope>
    <source>
        <strain evidence="4 5">KLBMP1111</strain>
    </source>
</reference>
<dbReference type="GO" id="GO:0003857">
    <property type="term" value="F:(3S)-3-hydroxyacyl-CoA dehydrogenase (NAD+) activity"/>
    <property type="evidence" value="ECO:0007669"/>
    <property type="project" value="TreeGrafter"/>
</dbReference>
<comment type="similarity">
    <text evidence="1">Belongs to the enoyl-CoA hydratase/isomerase family.</text>
</comment>
<dbReference type="Gene3D" id="3.10.129.10">
    <property type="entry name" value="Hotdog Thioesterase"/>
    <property type="match status" value="1"/>
</dbReference>